<dbReference type="Pfam" id="PF10783">
    <property type="entry name" value="DUF2599"/>
    <property type="match status" value="1"/>
</dbReference>
<evidence type="ECO:0000313" key="4">
    <source>
        <dbReference type="Proteomes" id="UP001601992"/>
    </source>
</evidence>
<keyword evidence="4" id="KW-1185">Reference proteome</keyword>
<evidence type="ECO:0000256" key="1">
    <source>
        <dbReference type="SAM" id="MobiDB-lite"/>
    </source>
</evidence>
<dbReference type="RefSeq" id="WP_387405733.1">
    <property type="nucleotide sequence ID" value="NZ_JBIAQY010000012.1"/>
</dbReference>
<organism evidence="3 4">
    <name type="scientific">Nocardia jiangxiensis</name>
    <dbReference type="NCBI Taxonomy" id="282685"/>
    <lineage>
        <taxon>Bacteria</taxon>
        <taxon>Bacillati</taxon>
        <taxon>Actinomycetota</taxon>
        <taxon>Actinomycetes</taxon>
        <taxon>Mycobacteriales</taxon>
        <taxon>Nocardiaceae</taxon>
        <taxon>Nocardia</taxon>
    </lineage>
</organism>
<dbReference type="EMBL" id="JBIAQY010000012">
    <property type="protein sequence ID" value="MFF3572021.1"/>
    <property type="molecule type" value="Genomic_DNA"/>
</dbReference>
<dbReference type="Proteomes" id="UP001601992">
    <property type="component" value="Unassembled WGS sequence"/>
</dbReference>
<keyword evidence="2" id="KW-0732">Signal</keyword>
<reference evidence="3 4" key="1">
    <citation type="submission" date="2024-10" db="EMBL/GenBank/DDBJ databases">
        <title>The Natural Products Discovery Center: Release of the First 8490 Sequenced Strains for Exploring Actinobacteria Biosynthetic Diversity.</title>
        <authorList>
            <person name="Kalkreuter E."/>
            <person name="Kautsar S.A."/>
            <person name="Yang D."/>
            <person name="Bader C.D."/>
            <person name="Teijaro C.N."/>
            <person name="Fluegel L."/>
            <person name="Davis C.M."/>
            <person name="Simpson J.R."/>
            <person name="Lauterbach L."/>
            <person name="Steele A.D."/>
            <person name="Gui C."/>
            <person name="Meng S."/>
            <person name="Li G."/>
            <person name="Viehrig K."/>
            <person name="Ye F."/>
            <person name="Su P."/>
            <person name="Kiefer A.F."/>
            <person name="Nichols A."/>
            <person name="Cepeda A.J."/>
            <person name="Yan W."/>
            <person name="Fan B."/>
            <person name="Jiang Y."/>
            <person name="Adhikari A."/>
            <person name="Zheng C.-J."/>
            <person name="Schuster L."/>
            <person name="Cowan T.M."/>
            <person name="Smanski M.J."/>
            <person name="Chevrette M.G."/>
            <person name="De Carvalho L.P.S."/>
            <person name="Shen B."/>
        </authorList>
    </citation>
    <scope>NUCLEOTIDE SEQUENCE [LARGE SCALE GENOMIC DNA]</scope>
    <source>
        <strain evidence="3 4">NPDC002593</strain>
    </source>
</reference>
<feature type="chain" id="PRO_5046401884" evidence="2">
    <location>
        <begin position="26"/>
        <end position="187"/>
    </location>
</feature>
<feature type="region of interest" description="Disordered" evidence="1">
    <location>
        <begin position="52"/>
        <end position="89"/>
    </location>
</feature>
<feature type="signal peptide" evidence="2">
    <location>
        <begin position="1"/>
        <end position="25"/>
    </location>
</feature>
<feature type="compositionally biased region" description="Low complexity" evidence="1">
    <location>
        <begin position="52"/>
        <end position="62"/>
    </location>
</feature>
<sequence>MRCGIAPPLMSALAAVALLTSGCGAADESEPVAVGTVPSSALHAPAAAPASAPAKATVSTPANTADTGTSTAAGVPSTDPYPNTALIDHTQWTDDSDGRRLHVYPTAAGRDDWFPAALNRAWGEVLKDAPDADTPGMYDQFQCHWQWARLVSPNKPSWNLEPWRPAVGYDATVQALCNPGGPDPAGK</sequence>
<evidence type="ECO:0000313" key="3">
    <source>
        <dbReference type="EMBL" id="MFF3572021.1"/>
    </source>
</evidence>
<accession>A0ABW6S6T9</accession>
<dbReference type="PROSITE" id="PS51257">
    <property type="entry name" value="PROKAR_LIPOPROTEIN"/>
    <property type="match status" value="1"/>
</dbReference>
<name>A0ABW6S6T9_9NOCA</name>
<dbReference type="InterPro" id="IPR019719">
    <property type="entry name" value="DUF2599"/>
</dbReference>
<feature type="compositionally biased region" description="Polar residues" evidence="1">
    <location>
        <begin position="63"/>
        <end position="72"/>
    </location>
</feature>
<proteinExistence type="predicted"/>
<evidence type="ECO:0000256" key="2">
    <source>
        <dbReference type="SAM" id="SignalP"/>
    </source>
</evidence>
<comment type="caution">
    <text evidence="3">The sequence shown here is derived from an EMBL/GenBank/DDBJ whole genome shotgun (WGS) entry which is preliminary data.</text>
</comment>
<protein>
    <submittedName>
        <fullName evidence="3">DUF2599 domain-containing protein</fullName>
    </submittedName>
</protein>
<gene>
    <name evidence="3" type="ORF">ACFYXQ_30005</name>
</gene>